<sequence length="406" mass="43241">MSPAEPRPDVVATPTSFDLDAAIVDLVSRGAVKVPPYPAVALKVEELVRKEDFGLDELTKLVASDQALAADALRCANSAFYNRGNAVASLNGAITRIGAKEVVRLALASGLGAHARKPGPLSALKRRVWLEALASAALAQELARARRLGAEEAFVCALLHDFGKMIAVACVEELLAAHDEVQRKPLEEWLAVVDRYHVELGLVLAAQWELPQLVSDVVSLHHQEDLAGAADPRMVELVQATDEVVHLLADRASVGADELGALSALTAPECEVVTRVLEKLPAFIASFETGSGTDAGPSAIEPEPADHFLSGPTPVSFPVTVTVNREVREYQAMGIATSNLMVTGKGALPENVLMELKVGSTPPFTCWATAKLSWPEGEGHTVLLQPFALNGPTQAIWKELLRSTTT</sequence>
<evidence type="ECO:0000259" key="1">
    <source>
        <dbReference type="PROSITE" id="PS51833"/>
    </source>
</evidence>
<evidence type="ECO:0000313" key="2">
    <source>
        <dbReference type="EMBL" id="GEJ55694.1"/>
    </source>
</evidence>
<dbReference type="Proteomes" id="UP000503640">
    <property type="component" value="Unassembled WGS sequence"/>
</dbReference>
<dbReference type="InterPro" id="IPR052340">
    <property type="entry name" value="RNase_Y/CdgJ"/>
</dbReference>
<dbReference type="Pfam" id="PF08668">
    <property type="entry name" value="HDOD"/>
    <property type="match status" value="1"/>
</dbReference>
<feature type="domain" description="HDOD" evidence="1">
    <location>
        <begin position="34"/>
        <end position="224"/>
    </location>
</feature>
<dbReference type="PANTHER" id="PTHR33525:SF3">
    <property type="entry name" value="RIBONUCLEASE Y"/>
    <property type="match status" value="1"/>
</dbReference>
<dbReference type="PANTHER" id="PTHR33525">
    <property type="match status" value="1"/>
</dbReference>
<dbReference type="InterPro" id="IPR013976">
    <property type="entry name" value="HDOD"/>
</dbReference>
<reference evidence="3" key="1">
    <citation type="journal article" date="2020" name="Appl. Environ. Microbiol.">
        <title>Diazotrophic Anaeromyxobacter Isolates from Soils.</title>
        <authorList>
            <person name="Masuda Y."/>
            <person name="Yamanaka H."/>
            <person name="Xu Z.X."/>
            <person name="Shiratori Y."/>
            <person name="Aono T."/>
            <person name="Amachi S."/>
            <person name="Senoo K."/>
            <person name="Itoh H."/>
        </authorList>
    </citation>
    <scope>NUCLEOTIDE SEQUENCE [LARGE SCALE GENOMIC DNA]</scope>
    <source>
        <strain evidence="3">R267</strain>
    </source>
</reference>
<proteinExistence type="predicted"/>
<evidence type="ECO:0000313" key="3">
    <source>
        <dbReference type="Proteomes" id="UP000503640"/>
    </source>
</evidence>
<gene>
    <name evidence="2" type="ORF">AMYX_04350</name>
</gene>
<dbReference type="EMBL" id="BJTG01000001">
    <property type="protein sequence ID" value="GEJ55694.1"/>
    <property type="molecule type" value="Genomic_DNA"/>
</dbReference>
<dbReference type="RefSeq" id="WP_176062475.1">
    <property type="nucleotide sequence ID" value="NZ_BJTG01000001.1"/>
</dbReference>
<organism evidence="2 3">
    <name type="scientific">Anaeromyxobacter diazotrophicus</name>
    <dbReference type="NCBI Taxonomy" id="2590199"/>
    <lineage>
        <taxon>Bacteria</taxon>
        <taxon>Pseudomonadati</taxon>
        <taxon>Myxococcota</taxon>
        <taxon>Myxococcia</taxon>
        <taxon>Myxococcales</taxon>
        <taxon>Cystobacterineae</taxon>
        <taxon>Anaeromyxobacteraceae</taxon>
        <taxon>Anaeromyxobacter</taxon>
    </lineage>
</organism>
<name>A0A7I9VH35_9BACT</name>
<protein>
    <recommendedName>
        <fullName evidence="1">HDOD domain-containing protein</fullName>
    </recommendedName>
</protein>
<accession>A0A7I9VH35</accession>
<dbReference type="SUPFAM" id="SSF109604">
    <property type="entry name" value="HD-domain/PDEase-like"/>
    <property type="match status" value="1"/>
</dbReference>
<dbReference type="NCBIfam" id="TIGR00277">
    <property type="entry name" value="HDIG"/>
    <property type="match status" value="1"/>
</dbReference>
<dbReference type="PROSITE" id="PS51833">
    <property type="entry name" value="HDOD"/>
    <property type="match status" value="1"/>
</dbReference>
<comment type="caution">
    <text evidence="2">The sequence shown here is derived from an EMBL/GenBank/DDBJ whole genome shotgun (WGS) entry which is preliminary data.</text>
</comment>
<dbReference type="Gene3D" id="1.10.3210.10">
    <property type="entry name" value="Hypothetical protein af1432"/>
    <property type="match status" value="1"/>
</dbReference>
<dbReference type="InterPro" id="IPR006675">
    <property type="entry name" value="HDIG_dom"/>
</dbReference>
<keyword evidence="3" id="KW-1185">Reference proteome</keyword>
<dbReference type="AlphaFoldDB" id="A0A7I9VH35"/>